<evidence type="ECO:0000256" key="2">
    <source>
        <dbReference type="ARBA" id="ARBA00007650"/>
    </source>
</evidence>
<evidence type="ECO:0000256" key="7">
    <source>
        <dbReference type="ARBA" id="ARBA00022927"/>
    </source>
</evidence>
<dbReference type="PROSITE" id="PS51196">
    <property type="entry name" value="SECA_MOTOR_DEAD"/>
    <property type="match status" value="1"/>
</dbReference>
<dbReference type="Pfam" id="PF07516">
    <property type="entry name" value="SecA_SW"/>
    <property type="match status" value="1"/>
</dbReference>
<dbReference type="Pfam" id="PF21090">
    <property type="entry name" value="P-loop_SecA"/>
    <property type="match status" value="1"/>
</dbReference>
<keyword evidence="13" id="KW-1185">Reference proteome</keyword>
<dbReference type="EMBL" id="SMJW01000285">
    <property type="protein sequence ID" value="TDC05893.1"/>
    <property type="molecule type" value="Genomic_DNA"/>
</dbReference>
<evidence type="ECO:0000256" key="6">
    <source>
        <dbReference type="ARBA" id="ARBA00022840"/>
    </source>
</evidence>
<dbReference type="GO" id="GO:0031522">
    <property type="term" value="C:cell envelope Sec protein transport complex"/>
    <property type="evidence" value="ECO:0007669"/>
    <property type="project" value="TreeGrafter"/>
</dbReference>
<evidence type="ECO:0000256" key="4">
    <source>
        <dbReference type="ARBA" id="ARBA00022475"/>
    </source>
</evidence>
<keyword evidence="6" id="KW-0067">ATP-binding</keyword>
<keyword evidence="9" id="KW-0811">Translocation</keyword>
<dbReference type="InterPro" id="IPR027417">
    <property type="entry name" value="P-loop_NTPase"/>
</dbReference>
<dbReference type="Gene3D" id="3.40.50.300">
    <property type="entry name" value="P-loop containing nucleotide triphosphate hydrolases"/>
    <property type="match status" value="1"/>
</dbReference>
<dbReference type="InterPro" id="IPR044722">
    <property type="entry name" value="SecA_SF2_C"/>
</dbReference>
<keyword evidence="3" id="KW-0813">Transport</keyword>
<dbReference type="PANTHER" id="PTHR30612:SF0">
    <property type="entry name" value="CHLOROPLAST PROTEIN-TRANSPORTING ATPASE"/>
    <property type="match status" value="1"/>
</dbReference>
<protein>
    <submittedName>
        <fullName evidence="12">Accessory Sec system translocase SecA2</fullName>
    </submittedName>
</protein>
<evidence type="ECO:0000259" key="11">
    <source>
        <dbReference type="PROSITE" id="PS51196"/>
    </source>
</evidence>
<comment type="similarity">
    <text evidence="2">Belongs to the SecA family.</text>
</comment>
<comment type="caution">
    <text evidence="12">The sequence shown here is derived from an EMBL/GenBank/DDBJ whole genome shotgun (WGS) entry which is preliminary data.</text>
</comment>
<keyword evidence="7" id="KW-0653">Protein transport</keyword>
<dbReference type="GO" id="GO:0006886">
    <property type="term" value="P:intracellular protein transport"/>
    <property type="evidence" value="ECO:0007669"/>
    <property type="project" value="InterPro"/>
</dbReference>
<dbReference type="SUPFAM" id="SSF81886">
    <property type="entry name" value="Helical scaffold and wing domains of SecA"/>
    <property type="match status" value="1"/>
</dbReference>
<keyword evidence="5" id="KW-0547">Nucleotide-binding</keyword>
<evidence type="ECO:0000313" key="13">
    <source>
        <dbReference type="Proteomes" id="UP000295431"/>
    </source>
</evidence>
<evidence type="ECO:0000256" key="1">
    <source>
        <dbReference type="ARBA" id="ARBA00004170"/>
    </source>
</evidence>
<dbReference type="GO" id="GO:0005886">
    <property type="term" value="C:plasma membrane"/>
    <property type="evidence" value="ECO:0007669"/>
    <property type="project" value="TreeGrafter"/>
</dbReference>
<dbReference type="GO" id="GO:0043952">
    <property type="term" value="P:protein transport by the Sec complex"/>
    <property type="evidence" value="ECO:0007669"/>
    <property type="project" value="TreeGrafter"/>
</dbReference>
<keyword evidence="8" id="KW-1278">Translocase</keyword>
<feature type="non-terminal residue" evidence="12">
    <location>
        <position position="1"/>
    </location>
</feature>
<reference evidence="12 13" key="1">
    <citation type="submission" date="2019-03" db="EMBL/GenBank/DDBJ databases">
        <title>Draft genome sequences of novel Actinobacteria.</title>
        <authorList>
            <person name="Sahin N."/>
            <person name="Ay H."/>
            <person name="Saygin H."/>
        </authorList>
    </citation>
    <scope>NUCLEOTIDE SEQUENCE [LARGE SCALE GENOMIC DNA]</scope>
    <source>
        <strain evidence="12 13">DSM 45347</strain>
    </source>
</reference>
<dbReference type="AlphaFoldDB" id="A0A4R4NEC9"/>
<dbReference type="GO" id="GO:0017038">
    <property type="term" value="P:protein import"/>
    <property type="evidence" value="ECO:0007669"/>
    <property type="project" value="InterPro"/>
</dbReference>
<dbReference type="GO" id="GO:0005829">
    <property type="term" value="C:cytosol"/>
    <property type="evidence" value="ECO:0007669"/>
    <property type="project" value="TreeGrafter"/>
</dbReference>
<keyword evidence="4" id="KW-1003">Cell membrane</keyword>
<evidence type="ECO:0000256" key="5">
    <source>
        <dbReference type="ARBA" id="ARBA00022741"/>
    </source>
</evidence>
<sequence length="279" mass="30444">PGTAPADTPGSDHDRVAEAGGLLVIGTGRYHSSRLDDQLRGRAGRQGDPGASVFFTSLQDGLVTRYAPDEKSKAPSDDDGLITDKGAHWIVGHAQRVAEGVDLELHRNTWRYNHLIGLQRRDLLTERDAVLRGDAADKAMASSAPAKHADLTETAGAKAVAAAARQIVLYELDRCWAEHLAYLADLREGIHLRSLGRGLDPLVEFNREAVPAGKRLLAEARKRSVETFETLTATEDGIDLDAAGLKRPSATWTYLVHDNPFGSLDERALRGLINMFKRR</sequence>
<accession>A0A4R4NEC9</accession>
<keyword evidence="10" id="KW-0472">Membrane</keyword>
<evidence type="ECO:0000313" key="12">
    <source>
        <dbReference type="EMBL" id="TDC05893.1"/>
    </source>
</evidence>
<dbReference type="SUPFAM" id="SSF52540">
    <property type="entry name" value="P-loop containing nucleoside triphosphate hydrolases"/>
    <property type="match status" value="1"/>
</dbReference>
<dbReference type="InterPro" id="IPR014018">
    <property type="entry name" value="SecA_motor_DEAD"/>
</dbReference>
<evidence type="ECO:0000256" key="8">
    <source>
        <dbReference type="ARBA" id="ARBA00022967"/>
    </source>
</evidence>
<comment type="subcellular location">
    <subcellularLocation>
        <location evidence="1">Membrane</location>
        <topology evidence="1">Peripheral membrane protein</topology>
    </subcellularLocation>
</comment>
<gene>
    <name evidence="12" type="ORF">E1284_34645</name>
</gene>
<dbReference type="GO" id="GO:0006605">
    <property type="term" value="P:protein targeting"/>
    <property type="evidence" value="ECO:0007669"/>
    <property type="project" value="InterPro"/>
</dbReference>
<proteinExistence type="inferred from homology"/>
<dbReference type="GO" id="GO:0005524">
    <property type="term" value="F:ATP binding"/>
    <property type="evidence" value="ECO:0007669"/>
    <property type="project" value="UniProtKB-KW"/>
</dbReference>
<organism evidence="12 13">
    <name type="scientific">Actinomadura bangladeshensis</name>
    <dbReference type="NCBI Taxonomy" id="453573"/>
    <lineage>
        <taxon>Bacteria</taxon>
        <taxon>Bacillati</taxon>
        <taxon>Actinomycetota</taxon>
        <taxon>Actinomycetes</taxon>
        <taxon>Streptosporangiales</taxon>
        <taxon>Thermomonosporaceae</taxon>
        <taxon>Actinomadura</taxon>
    </lineage>
</organism>
<evidence type="ECO:0000256" key="10">
    <source>
        <dbReference type="ARBA" id="ARBA00023136"/>
    </source>
</evidence>
<dbReference type="PANTHER" id="PTHR30612">
    <property type="entry name" value="SECA INNER MEMBRANE COMPONENT OF SEC PROTEIN SECRETION SYSTEM"/>
    <property type="match status" value="1"/>
</dbReference>
<dbReference type="InterPro" id="IPR036266">
    <property type="entry name" value="SecA_Wing/Scaffold_sf"/>
</dbReference>
<dbReference type="Gene3D" id="1.10.3060.10">
    <property type="entry name" value="Helical scaffold and wing domains of SecA"/>
    <property type="match status" value="1"/>
</dbReference>
<dbReference type="InterPro" id="IPR011116">
    <property type="entry name" value="SecA_Wing/Scaffold"/>
</dbReference>
<evidence type="ECO:0000256" key="3">
    <source>
        <dbReference type="ARBA" id="ARBA00022448"/>
    </source>
</evidence>
<feature type="domain" description="SecA family profile" evidence="11">
    <location>
        <begin position="1"/>
        <end position="83"/>
    </location>
</feature>
<name>A0A4R4NEC9_9ACTN</name>
<dbReference type="Proteomes" id="UP000295431">
    <property type="component" value="Unassembled WGS sequence"/>
</dbReference>
<evidence type="ECO:0000256" key="9">
    <source>
        <dbReference type="ARBA" id="ARBA00023010"/>
    </source>
</evidence>
<dbReference type="InterPro" id="IPR000185">
    <property type="entry name" value="SecA"/>
</dbReference>